<feature type="region of interest" description="Disordered" evidence="1">
    <location>
        <begin position="316"/>
        <end position="384"/>
    </location>
</feature>
<keyword evidence="3" id="KW-1185">Reference proteome</keyword>
<evidence type="ECO:0000313" key="2">
    <source>
        <dbReference type="EMBL" id="KAJ7323611.1"/>
    </source>
</evidence>
<evidence type="ECO:0000313" key="3">
    <source>
        <dbReference type="Proteomes" id="UP001218218"/>
    </source>
</evidence>
<gene>
    <name evidence="2" type="ORF">DFH08DRAFT_969155</name>
</gene>
<feature type="compositionally biased region" description="Low complexity" evidence="1">
    <location>
        <begin position="316"/>
        <end position="341"/>
    </location>
</feature>
<comment type="caution">
    <text evidence="2">The sequence shown here is derived from an EMBL/GenBank/DDBJ whole genome shotgun (WGS) entry which is preliminary data.</text>
</comment>
<accession>A0AAD7EGS0</accession>
<proteinExistence type="predicted"/>
<protein>
    <submittedName>
        <fullName evidence="2">Uncharacterized protein</fullName>
    </submittedName>
</protein>
<dbReference type="Proteomes" id="UP001218218">
    <property type="component" value="Unassembled WGS sequence"/>
</dbReference>
<dbReference type="EMBL" id="JARIHO010000046">
    <property type="protein sequence ID" value="KAJ7323611.1"/>
    <property type="molecule type" value="Genomic_DNA"/>
</dbReference>
<evidence type="ECO:0000256" key="1">
    <source>
        <dbReference type="SAM" id="MobiDB-lite"/>
    </source>
</evidence>
<dbReference type="AlphaFoldDB" id="A0AAD7EGS0"/>
<organism evidence="2 3">
    <name type="scientific">Mycena albidolilacea</name>
    <dbReference type="NCBI Taxonomy" id="1033008"/>
    <lineage>
        <taxon>Eukaryota</taxon>
        <taxon>Fungi</taxon>
        <taxon>Dikarya</taxon>
        <taxon>Basidiomycota</taxon>
        <taxon>Agaricomycotina</taxon>
        <taxon>Agaricomycetes</taxon>
        <taxon>Agaricomycetidae</taxon>
        <taxon>Agaricales</taxon>
        <taxon>Marasmiineae</taxon>
        <taxon>Mycenaceae</taxon>
        <taxon>Mycena</taxon>
    </lineage>
</organism>
<reference evidence="2" key="1">
    <citation type="submission" date="2023-03" db="EMBL/GenBank/DDBJ databases">
        <title>Massive genome expansion in bonnet fungi (Mycena s.s.) driven by repeated elements and novel gene families across ecological guilds.</title>
        <authorList>
            <consortium name="Lawrence Berkeley National Laboratory"/>
            <person name="Harder C.B."/>
            <person name="Miyauchi S."/>
            <person name="Viragh M."/>
            <person name="Kuo A."/>
            <person name="Thoen E."/>
            <person name="Andreopoulos B."/>
            <person name="Lu D."/>
            <person name="Skrede I."/>
            <person name="Drula E."/>
            <person name="Henrissat B."/>
            <person name="Morin E."/>
            <person name="Kohler A."/>
            <person name="Barry K."/>
            <person name="LaButti K."/>
            <person name="Morin E."/>
            <person name="Salamov A."/>
            <person name="Lipzen A."/>
            <person name="Mereny Z."/>
            <person name="Hegedus B."/>
            <person name="Baldrian P."/>
            <person name="Stursova M."/>
            <person name="Weitz H."/>
            <person name="Taylor A."/>
            <person name="Grigoriev I.V."/>
            <person name="Nagy L.G."/>
            <person name="Martin F."/>
            <person name="Kauserud H."/>
        </authorList>
    </citation>
    <scope>NUCLEOTIDE SEQUENCE</scope>
    <source>
        <strain evidence="2">CBHHK002</strain>
    </source>
</reference>
<feature type="region of interest" description="Disordered" evidence="1">
    <location>
        <begin position="138"/>
        <end position="158"/>
    </location>
</feature>
<sequence length="406" mass="42757">MHSPSSSKSSSMSPARLPPFSLAEFRALVSAALDSDAPAPPLALSLRTSTSHPALQRKKSVQNLHAAASSSRVRLMLSKLKKRAAALIVRRRRLSLPISASTSSKAAPSVDSALFRPYLPLAAQYECVSTSAPLSFTCAPGSPPPTPDSSECPCSSDASHAPPSPTASSFSATSSLSHSSRYSSADRPYSFIPASTVGDLDTGVYEDADPFAKGAVRVVHRSCEALPSTYSYHSTNNYASYAASPRVRRTGRGRRVPIAPLIRARARELDVELRELSGEAEADEFAPTQFAIGKDEEPEEQEIDDSGIFLDEEFVPARSSTPPTSSPSSAAYSPNGSASSSQRTGTAGLARAPTARTYPIAASPSRHGRTARTRARPGSPFPLSRSFSLSVSAAAAGAALQGDYVR</sequence>
<name>A0AAD7EGS0_9AGAR</name>
<feature type="compositionally biased region" description="Basic residues" evidence="1">
    <location>
        <begin position="366"/>
        <end position="375"/>
    </location>
</feature>